<reference evidence="1 2" key="1">
    <citation type="submission" date="2015-01" db="EMBL/GenBank/DDBJ databases">
        <title>Genome of allotetraploid Gossypium barbadense reveals genomic plasticity and fiber elongation in cotton evolution.</title>
        <authorList>
            <person name="Chen X."/>
            <person name="Liu X."/>
            <person name="Zhao B."/>
            <person name="Zheng H."/>
            <person name="Hu Y."/>
            <person name="Lu G."/>
            <person name="Yang C."/>
            <person name="Chen J."/>
            <person name="Shan C."/>
            <person name="Zhang L."/>
            <person name="Zhou Y."/>
            <person name="Wang L."/>
            <person name="Guo W."/>
            <person name="Bai Y."/>
            <person name="Ruan J."/>
            <person name="Shangguan X."/>
            <person name="Mao Y."/>
            <person name="Jiang J."/>
            <person name="Zhu Y."/>
            <person name="Lei J."/>
            <person name="Kang H."/>
            <person name="Chen S."/>
            <person name="He X."/>
            <person name="Wang R."/>
            <person name="Wang Y."/>
            <person name="Chen J."/>
            <person name="Wang L."/>
            <person name="Yu S."/>
            <person name="Wang B."/>
            <person name="Wei J."/>
            <person name="Song S."/>
            <person name="Lu X."/>
            <person name="Gao Z."/>
            <person name="Gu W."/>
            <person name="Deng X."/>
            <person name="Ma D."/>
            <person name="Wang S."/>
            <person name="Liang W."/>
            <person name="Fang L."/>
            <person name="Cai C."/>
            <person name="Zhu X."/>
            <person name="Zhou B."/>
            <person name="Zhang Y."/>
            <person name="Chen Z."/>
            <person name="Xu S."/>
            <person name="Zhu R."/>
            <person name="Wang S."/>
            <person name="Zhang T."/>
            <person name="Zhao G."/>
        </authorList>
    </citation>
    <scope>NUCLEOTIDE SEQUENCE [LARGE SCALE GENOMIC DNA]</scope>
    <source>
        <strain evidence="2">cv. Xinhai21</strain>
        <tissue evidence="1">Leaf</tissue>
    </source>
</reference>
<organism evidence="1 2">
    <name type="scientific">Gossypium barbadense</name>
    <name type="common">Sea Island cotton</name>
    <name type="synonym">Hibiscus barbadensis</name>
    <dbReference type="NCBI Taxonomy" id="3634"/>
    <lineage>
        <taxon>Eukaryota</taxon>
        <taxon>Viridiplantae</taxon>
        <taxon>Streptophyta</taxon>
        <taxon>Embryophyta</taxon>
        <taxon>Tracheophyta</taxon>
        <taxon>Spermatophyta</taxon>
        <taxon>Magnoliopsida</taxon>
        <taxon>eudicotyledons</taxon>
        <taxon>Gunneridae</taxon>
        <taxon>Pentapetalae</taxon>
        <taxon>rosids</taxon>
        <taxon>malvids</taxon>
        <taxon>Malvales</taxon>
        <taxon>Malvaceae</taxon>
        <taxon>Malvoideae</taxon>
        <taxon>Gossypium</taxon>
    </lineage>
</organism>
<evidence type="ECO:0000313" key="2">
    <source>
        <dbReference type="Proteomes" id="UP000239757"/>
    </source>
</evidence>
<dbReference type="OrthoDB" id="963269at2759"/>
<name>A0A2P5XM01_GOSBA</name>
<evidence type="ECO:0000313" key="1">
    <source>
        <dbReference type="EMBL" id="PPS04362.1"/>
    </source>
</evidence>
<gene>
    <name evidence="1" type="ORF">GOBAR_AA16310</name>
</gene>
<proteinExistence type="predicted"/>
<accession>A0A2P5XM01</accession>
<dbReference type="EMBL" id="KZ664610">
    <property type="protein sequence ID" value="PPS04362.1"/>
    <property type="molecule type" value="Genomic_DNA"/>
</dbReference>
<dbReference type="Proteomes" id="UP000239757">
    <property type="component" value="Unassembled WGS sequence"/>
</dbReference>
<sequence>MEFDLRFNEVKRVITEMVVLDSNFLNNDEIVSLDDDRDKMWVNFQRPKQFLLYHPVVGKSHGNHIYNDVKFTIMSTKVHKVTDPNDTMDSVGLELFDDLCPIKLKFDVPIMNFVLMDALCLIEEWEQVNVILAGLLIEFELILAIISLQRESLPLDLVTKMLMDFESR</sequence>
<protein>
    <submittedName>
        <fullName evidence="1">Uncharacterized protein</fullName>
    </submittedName>
</protein>
<dbReference type="AlphaFoldDB" id="A0A2P5XM01"/>